<keyword evidence="15" id="KW-1185">Reference proteome</keyword>
<dbReference type="GO" id="GO:0000978">
    <property type="term" value="F:RNA polymerase II cis-regulatory region sequence-specific DNA binding"/>
    <property type="evidence" value="ECO:0007669"/>
    <property type="project" value="TreeGrafter"/>
</dbReference>
<evidence type="ECO:0000256" key="6">
    <source>
        <dbReference type="ARBA" id="ARBA00022833"/>
    </source>
</evidence>
<dbReference type="OrthoDB" id="9439903at2759"/>
<evidence type="ECO:0000256" key="5">
    <source>
        <dbReference type="ARBA" id="ARBA00022771"/>
    </source>
</evidence>
<evidence type="ECO:0000256" key="2">
    <source>
        <dbReference type="ARBA" id="ARBA00006991"/>
    </source>
</evidence>
<dbReference type="PANTHER" id="PTHR24399:SF54">
    <property type="entry name" value="GASTRULA ZINC FINGER PROTEIN XLCGF26.1-LIKE-RELATED"/>
    <property type="match status" value="1"/>
</dbReference>
<dbReference type="InterPro" id="IPR036236">
    <property type="entry name" value="Znf_C2H2_sf"/>
</dbReference>
<keyword evidence="3" id="KW-0479">Metal-binding</keyword>
<gene>
    <name evidence="14" type="ORF">DPX16_2380</name>
</gene>
<feature type="region of interest" description="Disordered" evidence="12">
    <location>
        <begin position="137"/>
        <end position="156"/>
    </location>
</feature>
<sequence>MVFIKEENEDMKIEETFRVKQEDTEEQTDLMPLKEESEELDEMQEKDHYEKHHDFMTGKIPRETKKTKTDCYFTCHQCGNSFTHKQNLEVHMRVHTGEKPFACQHQQKEDRSLLNGGGPAPPPLTNAEEIVLSLNTGRPVAEGNPEGSSLDPVTPQDTSTFIKCERPTYVSRFAGCSYTWWVPTGSTCARQVSTVSTYAYAFSTGSTCARQVSTESTHTRQAALPNKIIKREKLKIPELLRGELLQQKPQAFCLQVAPLANKISKREKLKNPELLRWKLLQQKPQASSLKVAPVFCTQGVQRVPDKIPERRNLKIPELLRKELLQQKPQASFIQVASMPTKSPTGFTFTQEYPNESASRNLSALFGTNS</sequence>
<dbReference type="PANTHER" id="PTHR24399">
    <property type="entry name" value="ZINC FINGER AND BTB DOMAIN-CONTAINING"/>
    <property type="match status" value="1"/>
</dbReference>
<dbReference type="GO" id="GO:0005654">
    <property type="term" value="C:nucleoplasm"/>
    <property type="evidence" value="ECO:0007669"/>
    <property type="project" value="TreeGrafter"/>
</dbReference>
<evidence type="ECO:0000256" key="9">
    <source>
        <dbReference type="ARBA" id="ARBA00023163"/>
    </source>
</evidence>
<feature type="domain" description="C2H2-type" evidence="13">
    <location>
        <begin position="73"/>
        <end position="100"/>
    </location>
</feature>
<dbReference type="AlphaFoldDB" id="A0A3N0XTW0"/>
<evidence type="ECO:0000313" key="14">
    <source>
        <dbReference type="EMBL" id="ROJ30527.1"/>
    </source>
</evidence>
<organism evidence="14 15">
    <name type="scientific">Anabarilius grahami</name>
    <name type="common">Kanglang fish</name>
    <name type="synonym">Barilius grahami</name>
    <dbReference type="NCBI Taxonomy" id="495550"/>
    <lineage>
        <taxon>Eukaryota</taxon>
        <taxon>Metazoa</taxon>
        <taxon>Chordata</taxon>
        <taxon>Craniata</taxon>
        <taxon>Vertebrata</taxon>
        <taxon>Euteleostomi</taxon>
        <taxon>Actinopterygii</taxon>
        <taxon>Neopterygii</taxon>
        <taxon>Teleostei</taxon>
        <taxon>Ostariophysi</taxon>
        <taxon>Cypriniformes</taxon>
        <taxon>Xenocyprididae</taxon>
        <taxon>Xenocypridinae</taxon>
        <taxon>Xenocypridinae incertae sedis</taxon>
        <taxon>Anabarilius</taxon>
    </lineage>
</organism>
<evidence type="ECO:0000259" key="13">
    <source>
        <dbReference type="PROSITE" id="PS50157"/>
    </source>
</evidence>
<dbReference type="EMBL" id="RJVU01061998">
    <property type="protein sequence ID" value="ROJ30527.1"/>
    <property type="molecule type" value="Genomic_DNA"/>
</dbReference>
<evidence type="ECO:0000256" key="10">
    <source>
        <dbReference type="ARBA" id="ARBA00023242"/>
    </source>
</evidence>
<dbReference type="Proteomes" id="UP000281406">
    <property type="component" value="Unassembled WGS sequence"/>
</dbReference>
<name>A0A3N0XTW0_ANAGA</name>
<feature type="region of interest" description="Disordered" evidence="12">
    <location>
        <begin position="105"/>
        <end position="126"/>
    </location>
</feature>
<keyword evidence="5 11" id="KW-0863">Zinc-finger</keyword>
<feature type="region of interest" description="Disordered" evidence="12">
    <location>
        <begin position="18"/>
        <end position="38"/>
    </location>
</feature>
<keyword evidence="10" id="KW-0539">Nucleus</keyword>
<keyword evidence="6" id="KW-0862">Zinc</keyword>
<evidence type="ECO:0000256" key="12">
    <source>
        <dbReference type="SAM" id="MobiDB-lite"/>
    </source>
</evidence>
<evidence type="ECO:0000256" key="8">
    <source>
        <dbReference type="ARBA" id="ARBA00023125"/>
    </source>
</evidence>
<evidence type="ECO:0000256" key="7">
    <source>
        <dbReference type="ARBA" id="ARBA00023015"/>
    </source>
</evidence>
<evidence type="ECO:0000256" key="11">
    <source>
        <dbReference type="PROSITE-ProRule" id="PRU00042"/>
    </source>
</evidence>
<dbReference type="GO" id="GO:0001817">
    <property type="term" value="P:regulation of cytokine production"/>
    <property type="evidence" value="ECO:0007669"/>
    <property type="project" value="TreeGrafter"/>
</dbReference>
<dbReference type="SMART" id="SM00355">
    <property type="entry name" value="ZnF_C2H2"/>
    <property type="match status" value="1"/>
</dbReference>
<comment type="subcellular location">
    <subcellularLocation>
        <location evidence="1">Nucleus</location>
    </subcellularLocation>
</comment>
<evidence type="ECO:0000256" key="3">
    <source>
        <dbReference type="ARBA" id="ARBA00022723"/>
    </source>
</evidence>
<dbReference type="Gene3D" id="3.30.160.60">
    <property type="entry name" value="Classic Zinc Finger"/>
    <property type="match status" value="1"/>
</dbReference>
<dbReference type="GO" id="GO:0008270">
    <property type="term" value="F:zinc ion binding"/>
    <property type="evidence" value="ECO:0007669"/>
    <property type="project" value="UniProtKB-KW"/>
</dbReference>
<dbReference type="FunFam" id="3.30.160.60:FF:000765">
    <property type="entry name" value="Zinc finger 45-like"/>
    <property type="match status" value="1"/>
</dbReference>
<reference evidence="14 15" key="1">
    <citation type="submission" date="2018-10" db="EMBL/GenBank/DDBJ databases">
        <title>Genome assembly for a Yunnan-Guizhou Plateau 3E fish, Anabarilius grahami (Regan), and its evolutionary and genetic applications.</title>
        <authorList>
            <person name="Jiang W."/>
        </authorList>
    </citation>
    <scope>NUCLEOTIDE SEQUENCE [LARGE SCALE GENOMIC DNA]</scope>
    <source>
        <strain evidence="14">AG-KIZ</strain>
        <tissue evidence="14">Muscle</tissue>
    </source>
</reference>
<dbReference type="GO" id="GO:0001227">
    <property type="term" value="F:DNA-binding transcription repressor activity, RNA polymerase II-specific"/>
    <property type="evidence" value="ECO:0007669"/>
    <property type="project" value="TreeGrafter"/>
</dbReference>
<evidence type="ECO:0000256" key="1">
    <source>
        <dbReference type="ARBA" id="ARBA00004123"/>
    </source>
</evidence>
<dbReference type="Pfam" id="PF00096">
    <property type="entry name" value="zf-C2H2"/>
    <property type="match status" value="1"/>
</dbReference>
<comment type="similarity">
    <text evidence="2">Belongs to the krueppel C2H2-type zinc-finger protein family.</text>
</comment>
<keyword evidence="9" id="KW-0804">Transcription</keyword>
<comment type="caution">
    <text evidence="14">The sequence shown here is derived from an EMBL/GenBank/DDBJ whole genome shotgun (WGS) entry which is preliminary data.</text>
</comment>
<evidence type="ECO:0000313" key="15">
    <source>
        <dbReference type="Proteomes" id="UP000281406"/>
    </source>
</evidence>
<proteinExistence type="inferred from homology"/>
<accession>A0A3N0XTW0</accession>
<evidence type="ECO:0000256" key="4">
    <source>
        <dbReference type="ARBA" id="ARBA00022737"/>
    </source>
</evidence>
<dbReference type="GO" id="GO:0002682">
    <property type="term" value="P:regulation of immune system process"/>
    <property type="evidence" value="ECO:0007669"/>
    <property type="project" value="TreeGrafter"/>
</dbReference>
<keyword evidence="4" id="KW-0677">Repeat</keyword>
<protein>
    <submittedName>
        <fullName evidence="14">Zinc finger protein 282</fullName>
    </submittedName>
</protein>
<dbReference type="InterPro" id="IPR013087">
    <property type="entry name" value="Znf_C2H2_type"/>
</dbReference>
<dbReference type="SUPFAM" id="SSF57667">
    <property type="entry name" value="beta-beta-alpha zinc fingers"/>
    <property type="match status" value="1"/>
</dbReference>
<dbReference type="PROSITE" id="PS00028">
    <property type="entry name" value="ZINC_FINGER_C2H2_1"/>
    <property type="match status" value="1"/>
</dbReference>
<keyword evidence="7" id="KW-0805">Transcription regulation</keyword>
<keyword evidence="8" id="KW-0238">DNA-binding</keyword>
<dbReference type="PROSITE" id="PS50157">
    <property type="entry name" value="ZINC_FINGER_C2H2_2"/>
    <property type="match status" value="1"/>
</dbReference>